<evidence type="ECO:0000256" key="1">
    <source>
        <dbReference type="SAM" id="MobiDB-lite"/>
    </source>
</evidence>
<dbReference type="EMBL" id="AP003574">
    <property type="protein sequence ID" value="BAD35417.1"/>
    <property type="molecule type" value="Genomic_DNA"/>
</dbReference>
<reference evidence="3" key="1">
    <citation type="journal article" date="2005" name="Nature">
        <title>The map-based sequence of the rice genome.</title>
        <authorList>
            <consortium name="International rice genome sequencing project (IRGSP)"/>
            <person name="Matsumoto T."/>
            <person name="Wu J."/>
            <person name="Kanamori H."/>
            <person name="Katayose Y."/>
            <person name="Fujisawa M."/>
            <person name="Namiki N."/>
            <person name="Mizuno H."/>
            <person name="Yamamoto K."/>
            <person name="Antonio B.A."/>
            <person name="Baba T."/>
            <person name="Sakata K."/>
            <person name="Nagamura Y."/>
            <person name="Aoki H."/>
            <person name="Arikawa K."/>
            <person name="Arita K."/>
            <person name="Bito T."/>
            <person name="Chiden Y."/>
            <person name="Fujitsuka N."/>
            <person name="Fukunaka R."/>
            <person name="Hamada M."/>
            <person name="Harada C."/>
            <person name="Hayashi A."/>
            <person name="Hijishita S."/>
            <person name="Honda M."/>
            <person name="Hosokawa S."/>
            <person name="Ichikawa Y."/>
            <person name="Idonuma A."/>
            <person name="Iijima M."/>
            <person name="Ikeda M."/>
            <person name="Ikeno M."/>
            <person name="Ito K."/>
            <person name="Ito S."/>
            <person name="Ito T."/>
            <person name="Ito Y."/>
            <person name="Ito Y."/>
            <person name="Iwabuchi A."/>
            <person name="Kamiya K."/>
            <person name="Karasawa W."/>
            <person name="Kurita K."/>
            <person name="Katagiri S."/>
            <person name="Kikuta A."/>
            <person name="Kobayashi H."/>
            <person name="Kobayashi N."/>
            <person name="Machita K."/>
            <person name="Maehara T."/>
            <person name="Masukawa M."/>
            <person name="Mizubayashi T."/>
            <person name="Mukai Y."/>
            <person name="Nagasaki H."/>
            <person name="Nagata Y."/>
            <person name="Naito S."/>
            <person name="Nakashima M."/>
            <person name="Nakama Y."/>
            <person name="Nakamichi Y."/>
            <person name="Nakamura M."/>
            <person name="Meguro A."/>
            <person name="Negishi M."/>
            <person name="Ohta I."/>
            <person name="Ohta T."/>
            <person name="Okamoto M."/>
            <person name="Ono N."/>
            <person name="Saji S."/>
            <person name="Sakaguchi M."/>
            <person name="Sakai K."/>
            <person name="Shibata M."/>
            <person name="Shimokawa T."/>
            <person name="Song J."/>
            <person name="Takazaki Y."/>
            <person name="Terasawa K."/>
            <person name="Tsugane M."/>
            <person name="Tsuji K."/>
            <person name="Ueda S."/>
            <person name="Waki K."/>
            <person name="Yamagata H."/>
            <person name="Yamamoto M."/>
            <person name="Yamamoto S."/>
            <person name="Yamane H."/>
            <person name="Yoshiki S."/>
            <person name="Yoshihara R."/>
            <person name="Yukawa K."/>
            <person name="Zhong H."/>
            <person name="Yano M."/>
            <person name="Yuan Q."/>
            <person name="Ouyang S."/>
            <person name="Liu J."/>
            <person name="Jones K.M."/>
            <person name="Gansberger K."/>
            <person name="Moffat K."/>
            <person name="Hill J."/>
            <person name="Bera J."/>
            <person name="Fadrosh D."/>
            <person name="Jin S."/>
            <person name="Johri S."/>
            <person name="Kim M."/>
            <person name="Overton L."/>
            <person name="Reardon M."/>
            <person name="Tsitrin T."/>
            <person name="Vuong H."/>
            <person name="Weaver B."/>
            <person name="Ciecko A."/>
            <person name="Tallon L."/>
            <person name="Jackson J."/>
            <person name="Pai G."/>
            <person name="Aken S.V."/>
            <person name="Utterback T."/>
            <person name="Reidmuller S."/>
            <person name="Feldblyum T."/>
            <person name="Hsiao J."/>
            <person name="Zismann V."/>
            <person name="Iobst S."/>
            <person name="de Vazeille A.R."/>
            <person name="Buell C.R."/>
            <person name="Ying K."/>
            <person name="Li Y."/>
            <person name="Lu T."/>
            <person name="Huang Y."/>
            <person name="Zhao Q."/>
            <person name="Feng Q."/>
            <person name="Zhang L."/>
            <person name="Zhu J."/>
            <person name="Weng Q."/>
            <person name="Mu J."/>
            <person name="Lu Y."/>
            <person name="Fan D."/>
            <person name="Liu Y."/>
            <person name="Guan J."/>
            <person name="Zhang Y."/>
            <person name="Yu S."/>
            <person name="Liu X."/>
            <person name="Zhang Y."/>
            <person name="Hong G."/>
            <person name="Han B."/>
            <person name="Choisne N."/>
            <person name="Demange N."/>
            <person name="Orjeda G."/>
            <person name="Samain S."/>
            <person name="Cattolico L."/>
            <person name="Pelletier E."/>
            <person name="Couloux A."/>
            <person name="Segurens B."/>
            <person name="Wincker P."/>
            <person name="D'Hont A."/>
            <person name="Scarpelli C."/>
            <person name="Weissenbach J."/>
            <person name="Salanoubat M."/>
            <person name="Quetier F."/>
            <person name="Yu Y."/>
            <person name="Kim H.R."/>
            <person name="Rambo T."/>
            <person name="Currie J."/>
            <person name="Collura K."/>
            <person name="Luo M."/>
            <person name="Yang T."/>
            <person name="Ammiraju J.S.S."/>
            <person name="Engler F."/>
            <person name="Soderlund C."/>
            <person name="Wing R.A."/>
            <person name="Palmer L.E."/>
            <person name="de la Bastide M."/>
            <person name="Spiegel L."/>
            <person name="Nascimento L."/>
            <person name="Zutavern T."/>
            <person name="O'Shaughnessy A."/>
            <person name="Dike S."/>
            <person name="Dedhia N."/>
            <person name="Preston R."/>
            <person name="Balija V."/>
            <person name="McCombie W.R."/>
            <person name="Chow T."/>
            <person name="Chen H."/>
            <person name="Chung M."/>
            <person name="Chen C."/>
            <person name="Shaw J."/>
            <person name="Wu H."/>
            <person name="Hsiao K."/>
            <person name="Chao Y."/>
            <person name="Chu M."/>
            <person name="Cheng C."/>
            <person name="Hour A."/>
            <person name="Lee P."/>
            <person name="Lin S."/>
            <person name="Lin Y."/>
            <person name="Liou J."/>
            <person name="Liu S."/>
            <person name="Hsing Y."/>
            <person name="Raghuvanshi S."/>
            <person name="Mohanty A."/>
            <person name="Bharti A.K."/>
            <person name="Gaur A."/>
            <person name="Gupta V."/>
            <person name="Kumar D."/>
            <person name="Ravi V."/>
            <person name="Vij S."/>
            <person name="Kapur A."/>
            <person name="Khurana P."/>
            <person name="Khurana P."/>
            <person name="Khurana J.P."/>
            <person name="Tyagi A.K."/>
            <person name="Gaikwad K."/>
            <person name="Singh A."/>
            <person name="Dalal V."/>
            <person name="Srivastava S."/>
            <person name="Dixit A."/>
            <person name="Pal A.K."/>
            <person name="Ghazi I.A."/>
            <person name="Yadav M."/>
            <person name="Pandit A."/>
            <person name="Bhargava A."/>
            <person name="Sureshbabu K."/>
            <person name="Batra K."/>
            <person name="Sharma T.R."/>
            <person name="Mohapatra T."/>
            <person name="Singh N.K."/>
            <person name="Messing J."/>
            <person name="Nelson A.B."/>
            <person name="Fuks G."/>
            <person name="Kavchok S."/>
            <person name="Keizer G."/>
            <person name="Linton E."/>
            <person name="Llaca V."/>
            <person name="Song R."/>
            <person name="Tanyolac B."/>
            <person name="Young S."/>
            <person name="Ho-Il K."/>
            <person name="Hahn J.H."/>
            <person name="Sangsakoo G."/>
            <person name="Vanavichit A."/>
            <person name="de Mattos Luiz.A.T."/>
            <person name="Zimmer P.D."/>
            <person name="Malone G."/>
            <person name="Dellagostin O."/>
            <person name="de Oliveira A.C."/>
            <person name="Bevan M."/>
            <person name="Bancroft I."/>
            <person name="Minx P."/>
            <person name="Cordum H."/>
            <person name="Wilson R."/>
            <person name="Cheng Z."/>
            <person name="Jin W."/>
            <person name="Jiang J."/>
            <person name="Leong S.A."/>
            <person name="Iwama H."/>
            <person name="Gojobori T."/>
            <person name="Itoh T."/>
            <person name="Niimura Y."/>
            <person name="Fujii Y."/>
            <person name="Habara T."/>
            <person name="Sakai H."/>
            <person name="Sato Y."/>
            <person name="Wilson G."/>
            <person name="Kumar K."/>
            <person name="McCouch S."/>
            <person name="Juretic N."/>
            <person name="Hoen D."/>
            <person name="Wright S."/>
            <person name="Bruskiewich R."/>
            <person name="Bureau T."/>
            <person name="Miyao A."/>
            <person name="Hirochika H."/>
            <person name="Nishikawa T."/>
            <person name="Kadowaki K."/>
            <person name="Sugiura M."/>
            <person name="Burr B."/>
            <person name="Sasaki T."/>
        </authorList>
    </citation>
    <scope>NUCLEOTIDE SEQUENCE [LARGE SCALE GENOMIC DNA]</scope>
    <source>
        <strain evidence="3">cv. Nipponbare</strain>
    </source>
</reference>
<name>Q69XR0_ORYSJ</name>
<dbReference type="AlphaFoldDB" id="Q69XR0"/>
<protein>
    <submittedName>
        <fullName evidence="2">Uncharacterized protein</fullName>
    </submittedName>
</protein>
<dbReference type="Proteomes" id="UP000000763">
    <property type="component" value="Chromosome 6"/>
</dbReference>
<proteinExistence type="predicted"/>
<accession>Q69XR0</accession>
<evidence type="ECO:0000313" key="2">
    <source>
        <dbReference type="EMBL" id="BAD35417.1"/>
    </source>
</evidence>
<feature type="region of interest" description="Disordered" evidence="1">
    <location>
        <begin position="1"/>
        <end position="42"/>
    </location>
</feature>
<sequence length="120" mass="12885">MEGTGGSGGKRKKVEGSAGMVYMGSGGADEAGRRPDFSPTWERWGERVGRGFESNPAHSRVRARVGNGGTWAATWGEAWGAEWAREERGKRRRCGGFGGGGGGCWRRKTGPTELYNASIY</sequence>
<evidence type="ECO:0000313" key="3">
    <source>
        <dbReference type="Proteomes" id="UP000000763"/>
    </source>
</evidence>
<organism evidence="2 3">
    <name type="scientific">Oryza sativa subsp. japonica</name>
    <name type="common">Rice</name>
    <dbReference type="NCBI Taxonomy" id="39947"/>
    <lineage>
        <taxon>Eukaryota</taxon>
        <taxon>Viridiplantae</taxon>
        <taxon>Streptophyta</taxon>
        <taxon>Embryophyta</taxon>
        <taxon>Tracheophyta</taxon>
        <taxon>Spermatophyta</taxon>
        <taxon>Magnoliopsida</taxon>
        <taxon>Liliopsida</taxon>
        <taxon>Poales</taxon>
        <taxon>Poaceae</taxon>
        <taxon>BOP clade</taxon>
        <taxon>Oryzoideae</taxon>
        <taxon>Oryzeae</taxon>
        <taxon>Oryzinae</taxon>
        <taxon>Oryza</taxon>
        <taxon>Oryza sativa</taxon>
    </lineage>
</organism>
<gene>
    <name evidence="2" type="primary">P0526E12.35</name>
</gene>
<reference evidence="3" key="2">
    <citation type="journal article" date="2008" name="Nucleic Acids Res.">
        <title>The rice annotation project database (RAP-DB): 2008 update.</title>
        <authorList>
            <consortium name="The rice annotation project (RAP)"/>
        </authorList>
    </citation>
    <scope>GENOME REANNOTATION</scope>
    <source>
        <strain evidence="3">cv. Nipponbare</strain>
    </source>
</reference>